<evidence type="ECO:0000313" key="2">
    <source>
        <dbReference type="EMBL" id="AIG56370.1"/>
    </source>
</evidence>
<dbReference type="AlphaFoldDB" id="A0A0A7CPG0"/>
<keyword evidence="1" id="KW-0732">Signal</keyword>
<protein>
    <submittedName>
        <fullName evidence="2">Secreted protein</fullName>
    </submittedName>
</protein>
<dbReference type="SUPFAM" id="SSF50370">
    <property type="entry name" value="Ricin B-like lectins"/>
    <property type="match status" value="1"/>
</dbReference>
<feature type="chain" id="PRO_5002026935" evidence="1">
    <location>
        <begin position="18"/>
        <end position="135"/>
    </location>
</feature>
<dbReference type="InterPro" id="IPR035992">
    <property type="entry name" value="Ricin_B-like_lectins"/>
</dbReference>
<feature type="signal peptide" evidence="1">
    <location>
        <begin position="1"/>
        <end position="17"/>
    </location>
</feature>
<accession>A0A0A7CPG0</accession>
<proteinExistence type="predicted"/>
<sequence length="135" mass="15247">MRTGFIALCVLATTVTAAPNTTAAHNESGVVENVFPRDQWGIRRVNVVDNKIVDRYDAYLSLWNGIVHTESWGGLGGKARVMMSSYAYDGSDMLRHVWDNQCLDAYLVPGDNYPRLHGYACDRNNDNQRWYFLGV</sequence>
<organism evidence="2">
    <name type="scientific">Achlya hypogyna</name>
    <name type="common">Oomycete</name>
    <name type="synonym">Protoachlya hypogyna</name>
    <dbReference type="NCBI Taxonomy" id="1202772"/>
    <lineage>
        <taxon>Eukaryota</taxon>
        <taxon>Sar</taxon>
        <taxon>Stramenopiles</taxon>
        <taxon>Oomycota</taxon>
        <taxon>Saprolegniomycetes</taxon>
        <taxon>Saprolegniales</taxon>
        <taxon>Achlyaceae</taxon>
        <taxon>Achlya</taxon>
    </lineage>
</organism>
<evidence type="ECO:0000256" key="1">
    <source>
        <dbReference type="SAM" id="SignalP"/>
    </source>
</evidence>
<name>A0A0A7CPG0_ACHHY</name>
<reference evidence="2" key="1">
    <citation type="journal article" date="2014" name="Genome Biol. Evol.">
        <title>The secreted proteins of Achlya hypogyna and Thraustotheca clavata identify the ancestral oomycete secretome and reveal gene acquisitions by horizontal gene transfer.</title>
        <authorList>
            <person name="Misner I."/>
            <person name="Blouin N."/>
            <person name="Leonard G."/>
            <person name="Richards T.A."/>
            <person name="Lane C.E."/>
        </authorList>
    </citation>
    <scope>NUCLEOTIDE SEQUENCE</scope>
    <source>
        <strain evidence="2">ATCC 48635</strain>
    </source>
</reference>
<dbReference type="EMBL" id="KM038909">
    <property type="protein sequence ID" value="AIG56370.1"/>
    <property type="molecule type" value="Genomic_DNA"/>
</dbReference>
<dbReference type="Gene3D" id="2.80.10.50">
    <property type="match status" value="1"/>
</dbReference>
<dbReference type="PROSITE" id="PS50231">
    <property type="entry name" value="RICIN_B_LECTIN"/>
    <property type="match status" value="1"/>
</dbReference>